<dbReference type="STRING" id="200991.AUC31_04615"/>
<dbReference type="InterPro" id="IPR010461">
    <property type="entry name" value="ComK"/>
</dbReference>
<dbReference type="KEGG" id="prt:AUC31_04615"/>
<name>A0A0U2XPV1_9BACL</name>
<dbReference type="RefSeq" id="WP_058381275.1">
    <property type="nucleotide sequence ID" value="NZ_CP013659.2"/>
</dbReference>
<keyword evidence="2" id="KW-1185">Reference proteome</keyword>
<protein>
    <submittedName>
        <fullName evidence="1">Competence protein</fullName>
    </submittedName>
</protein>
<proteinExistence type="predicted"/>
<evidence type="ECO:0000313" key="2">
    <source>
        <dbReference type="Proteomes" id="UP000067683"/>
    </source>
</evidence>
<reference evidence="1" key="1">
    <citation type="submission" date="2016-01" db="EMBL/GenBank/DDBJ databases">
        <title>Complete genome of Planococcus rifietoensis type strain M8.</title>
        <authorList>
            <person name="See-Too W.S."/>
        </authorList>
    </citation>
    <scope>NUCLEOTIDE SEQUENCE [LARGE SCALE GENOMIC DNA]</scope>
    <source>
        <strain evidence="1">M8</strain>
    </source>
</reference>
<accession>A0A0U2XPV1</accession>
<dbReference type="OrthoDB" id="2417337at2"/>
<dbReference type="GO" id="GO:0030420">
    <property type="term" value="P:establishment of competence for transformation"/>
    <property type="evidence" value="ECO:0007669"/>
    <property type="project" value="InterPro"/>
</dbReference>
<dbReference type="EMBL" id="CP013659">
    <property type="protein sequence ID" value="ALS74568.1"/>
    <property type="molecule type" value="Genomic_DNA"/>
</dbReference>
<gene>
    <name evidence="1" type="ORF">AUC31_04615</name>
</gene>
<dbReference type="AlphaFoldDB" id="A0A0U2XPV1"/>
<organism evidence="1 2">
    <name type="scientific">Planococcus rifietoensis</name>
    <dbReference type="NCBI Taxonomy" id="200991"/>
    <lineage>
        <taxon>Bacteria</taxon>
        <taxon>Bacillati</taxon>
        <taxon>Bacillota</taxon>
        <taxon>Bacilli</taxon>
        <taxon>Bacillales</taxon>
        <taxon>Caryophanaceae</taxon>
        <taxon>Planococcus</taxon>
    </lineage>
</organism>
<sequence length="184" mass="20802">MGKKNQYPVSYTICSNTYALLPYMDGHRLLTRVIEDRSEFLVEESVYKIVAKSCSFYRGSLASATLYAQKAIGVKHKPPIIVGEYYGNPLIFFPTHSPKNKDSIWFNFDAIDLIAADDSGRGSLVSLSNGVVVPADISPIALRNQHSFTGSLRRYFKKAQRVHNHRMNYVTKRAFPPRSQQPLD</sequence>
<dbReference type="Pfam" id="PF06338">
    <property type="entry name" value="ComK"/>
    <property type="match status" value="1"/>
</dbReference>
<dbReference type="Proteomes" id="UP000067683">
    <property type="component" value="Chromosome"/>
</dbReference>
<evidence type="ECO:0000313" key="1">
    <source>
        <dbReference type="EMBL" id="ALS74568.1"/>
    </source>
</evidence>